<sequence length="89" mass="10288">MTKNKSKDLIFLDPTMRDGLTSVPNSVLKLQTLSLESKALFSIFLMLTWRSDKITESYLAEFTGSDRKKIRKCVIELQQHRLIREAEAI</sequence>
<dbReference type="RefSeq" id="WP_190258777.1">
    <property type="nucleotide sequence ID" value="NZ_QFGA01000002.1"/>
</dbReference>
<protein>
    <submittedName>
        <fullName evidence="1">Uncharacterized protein</fullName>
    </submittedName>
</protein>
<proteinExistence type="predicted"/>
<evidence type="ECO:0000313" key="1">
    <source>
        <dbReference type="EMBL" id="TEB06173.1"/>
    </source>
</evidence>
<name>A0A4Y7RBT3_9FIRM</name>
<comment type="caution">
    <text evidence="1">The sequence shown here is derived from an EMBL/GenBank/DDBJ whole genome shotgun (WGS) entry which is preliminary data.</text>
</comment>
<dbReference type="AlphaFoldDB" id="A0A4Y7RBT3"/>
<dbReference type="EMBL" id="QFGA01000002">
    <property type="protein sequence ID" value="TEB06173.1"/>
    <property type="molecule type" value="Genomic_DNA"/>
</dbReference>
<accession>A0A4Y7RBT3</accession>
<keyword evidence="2" id="KW-1185">Reference proteome</keyword>
<organism evidence="1 2">
    <name type="scientific">Pelotomaculum schinkii</name>
    <dbReference type="NCBI Taxonomy" id="78350"/>
    <lineage>
        <taxon>Bacteria</taxon>
        <taxon>Bacillati</taxon>
        <taxon>Bacillota</taxon>
        <taxon>Clostridia</taxon>
        <taxon>Eubacteriales</taxon>
        <taxon>Desulfotomaculaceae</taxon>
        <taxon>Pelotomaculum</taxon>
    </lineage>
</organism>
<evidence type="ECO:0000313" key="2">
    <source>
        <dbReference type="Proteomes" id="UP000298324"/>
    </source>
</evidence>
<gene>
    <name evidence="1" type="ORF">Psch_03217</name>
</gene>
<reference evidence="1 2" key="1">
    <citation type="journal article" date="2018" name="Environ. Microbiol.">
        <title>Novel energy conservation strategies and behaviour of Pelotomaculum schinkii driving syntrophic propionate catabolism.</title>
        <authorList>
            <person name="Hidalgo-Ahumada C.A.P."/>
            <person name="Nobu M.K."/>
            <person name="Narihiro T."/>
            <person name="Tamaki H."/>
            <person name="Liu W.T."/>
            <person name="Kamagata Y."/>
            <person name="Stams A.J.M."/>
            <person name="Imachi H."/>
            <person name="Sousa D.Z."/>
        </authorList>
    </citation>
    <scope>NUCLEOTIDE SEQUENCE [LARGE SCALE GENOMIC DNA]</scope>
    <source>
        <strain evidence="1 2">HH</strain>
    </source>
</reference>
<dbReference type="Proteomes" id="UP000298324">
    <property type="component" value="Unassembled WGS sequence"/>
</dbReference>